<proteinExistence type="inferred from homology"/>
<name>A0A1M2VIT9_TRAPU</name>
<feature type="compositionally biased region" description="Basic and acidic residues" evidence="4">
    <location>
        <begin position="89"/>
        <end position="111"/>
    </location>
</feature>
<feature type="compositionally biased region" description="Basic and acidic residues" evidence="4">
    <location>
        <begin position="207"/>
        <end position="218"/>
    </location>
</feature>
<evidence type="ECO:0000256" key="1">
    <source>
        <dbReference type="ARBA" id="ARBA00003548"/>
    </source>
</evidence>
<dbReference type="AlphaFoldDB" id="A0A1M2VIT9"/>
<comment type="caution">
    <text evidence="5">The sequence shown here is derived from an EMBL/GenBank/DDBJ whole genome shotgun (WGS) entry which is preliminary data.</text>
</comment>
<dbReference type="PANTHER" id="PTHR13475">
    <property type="entry name" value="NEUGRIN"/>
    <property type="match status" value="1"/>
</dbReference>
<comment type="function">
    <text evidence="1">Required for respiratory activity and maintenance and expression of the mitochondrial genome.</text>
</comment>
<dbReference type="STRING" id="154538.A0A1M2VIT9"/>
<accession>A0A1M2VIT9</accession>
<evidence type="ECO:0000313" key="6">
    <source>
        <dbReference type="Proteomes" id="UP000184267"/>
    </source>
</evidence>
<dbReference type="EMBL" id="MNAD01001172">
    <property type="protein sequence ID" value="OJT07486.1"/>
    <property type="molecule type" value="Genomic_DNA"/>
</dbReference>
<sequence>MLSALRSIKSRNICAPSARIAHVNFYKTVAELTRTHWKTGSHPAPRSVVEDEDEDWPAPLKEGFDEAEEPQDEASASSRPLPHRPYPTKPEHKRTPQEYAAHRETMKRKFPEGWAPPRKVSREAMESMRSLHQIDPGRFSTPILAEKFRISKEAVRRILKSKWEPTRNEKARLAAKERDAREAWKAQRRATEKVQHEAIQEEYGLVPEERKDDELTLK</sequence>
<organism evidence="5 6">
    <name type="scientific">Trametes pubescens</name>
    <name type="common">White-rot fungus</name>
    <dbReference type="NCBI Taxonomy" id="154538"/>
    <lineage>
        <taxon>Eukaryota</taxon>
        <taxon>Fungi</taxon>
        <taxon>Dikarya</taxon>
        <taxon>Basidiomycota</taxon>
        <taxon>Agaricomycotina</taxon>
        <taxon>Agaricomycetes</taxon>
        <taxon>Polyporales</taxon>
        <taxon>Polyporaceae</taxon>
        <taxon>Trametes</taxon>
    </lineage>
</organism>
<reference evidence="5 6" key="1">
    <citation type="submission" date="2016-10" db="EMBL/GenBank/DDBJ databases">
        <title>Genome sequence of the basidiomycete white-rot fungus Trametes pubescens.</title>
        <authorList>
            <person name="Makela M.R."/>
            <person name="Granchi Z."/>
            <person name="Peng M."/>
            <person name="De Vries R.P."/>
            <person name="Grigoriev I."/>
            <person name="Riley R."/>
            <person name="Hilden K."/>
        </authorList>
    </citation>
    <scope>NUCLEOTIDE SEQUENCE [LARGE SCALE GENOMIC DNA]</scope>
    <source>
        <strain evidence="5 6">FBCC735</strain>
    </source>
</reference>
<feature type="region of interest" description="Disordered" evidence="4">
    <location>
        <begin position="195"/>
        <end position="218"/>
    </location>
</feature>
<evidence type="ECO:0000256" key="4">
    <source>
        <dbReference type="SAM" id="MobiDB-lite"/>
    </source>
</evidence>
<dbReference type="OrthoDB" id="5578174at2759"/>
<comment type="similarity">
    <text evidence="2">Belongs to the RRG9 family.</text>
</comment>
<keyword evidence="6" id="KW-1185">Reference proteome</keyword>
<gene>
    <name evidence="5" type="ORF">TRAPUB_1671</name>
</gene>
<dbReference type="PANTHER" id="PTHR13475:SF3">
    <property type="entry name" value="NEUGRIN"/>
    <property type="match status" value="1"/>
</dbReference>
<dbReference type="InterPro" id="IPR010487">
    <property type="entry name" value="NGRN/Rrg9"/>
</dbReference>
<evidence type="ECO:0000256" key="3">
    <source>
        <dbReference type="ARBA" id="ARBA00013566"/>
    </source>
</evidence>
<evidence type="ECO:0000313" key="5">
    <source>
        <dbReference type="EMBL" id="OJT07486.1"/>
    </source>
</evidence>
<dbReference type="OMA" id="TMKRKFP"/>
<feature type="region of interest" description="Disordered" evidence="4">
    <location>
        <begin position="37"/>
        <end position="118"/>
    </location>
</feature>
<dbReference type="Proteomes" id="UP000184267">
    <property type="component" value="Unassembled WGS sequence"/>
</dbReference>
<protein>
    <recommendedName>
        <fullName evidence="3">Required for respiratory growth protein 9, mitochondrial</fullName>
    </recommendedName>
</protein>
<dbReference type="Pfam" id="PF06413">
    <property type="entry name" value="Neugrin"/>
    <property type="match status" value="1"/>
</dbReference>
<evidence type="ECO:0000256" key="2">
    <source>
        <dbReference type="ARBA" id="ARBA00010895"/>
    </source>
</evidence>